<evidence type="ECO:0000256" key="2">
    <source>
        <dbReference type="ARBA" id="ARBA00007006"/>
    </source>
</evidence>
<keyword evidence="7 12" id="KW-1133">Transmembrane helix</keyword>
<dbReference type="InterPro" id="IPR023171">
    <property type="entry name" value="Na/H_antiporter_dom_sf"/>
</dbReference>
<feature type="transmembrane region" description="Helical" evidence="12">
    <location>
        <begin position="413"/>
        <end position="434"/>
    </location>
</feature>
<keyword evidence="4 12" id="KW-0050">Antiport</keyword>
<dbReference type="HAMAP" id="MF_01844">
    <property type="entry name" value="NhaA"/>
    <property type="match status" value="1"/>
</dbReference>
<keyword evidence="3 12" id="KW-0813">Transport</keyword>
<dbReference type="Gene3D" id="1.20.1530.10">
    <property type="entry name" value="Na+/H+ antiporter like domain"/>
    <property type="match status" value="1"/>
</dbReference>
<feature type="transmembrane region" description="Helical" evidence="12">
    <location>
        <begin position="173"/>
        <end position="193"/>
    </location>
</feature>
<keyword evidence="11 12" id="KW-0739">Sodium transport</keyword>
<sequence>MTHAPSSPHPFQEQSTRDPETRTPLRAFLATESGSAAVLLAATVAALVWANVAPAGYTSFWETHLSVTLGSAGVSLDLREWVNSGLMTFFFFVIGLEARREFDTGELRERQRVMLPLAAGLAGMIVPVGIYLAFNVGGASAHGWGAAMSTDTAFALGMLAILGRRFPDALRTFILTVTVVDDLLALVVIAFVYSENITAPALLAAVALFGLILLVRAAGVRRGVAYLLMGVATWVALLKSGVDPVVVGLAMGLLTYAYPAARSDLERASDLFISFREQPTPELERSARQGLASAVSLNERLQQMYHPWTSYVIVPLFALANAGITVDAGLLSRAATSPVTLGILLGYVVGKPVGITGASWLLARLSRSRLRPPVGWGALAGGGTIAGVGFTVALLISTLAFEGDRLEEAKMGILSAVICSFLATCGVATVIRLLSPHRRARVLLGTAERVIDLAVPVDPARDHVRGPKNAPVTLVEYADFECPYCGQAEPVVRDLLADFGDLRYVWRHLPLTDVHPSAQLAAEAAEAAAEQGAFWQMHDRLLEHQGALQLSDLKRYADELGLDAKRFHRSLRTHSGAGRVAEHMESADLSGVSGTPTFFINGLLHRGAYDIDALSAAVRTARARAGLRR</sequence>
<dbReference type="RefSeq" id="WP_356709215.1">
    <property type="nucleotide sequence ID" value="NZ_JBEXIP010000005.1"/>
</dbReference>
<evidence type="ECO:0000256" key="10">
    <source>
        <dbReference type="ARBA" id="ARBA00023136"/>
    </source>
</evidence>
<protein>
    <recommendedName>
        <fullName evidence="12">Na(+)/H(+) antiporter NhaA</fullName>
    </recommendedName>
    <alternativeName>
        <fullName evidence="12">Sodium/proton antiporter NhaA</fullName>
    </alternativeName>
</protein>
<organism evidence="15 16">
    <name type="scientific">Streptomyces sp. 900116325</name>
    <dbReference type="NCBI Taxonomy" id="3154295"/>
    <lineage>
        <taxon>Bacteria</taxon>
        <taxon>Bacillati</taxon>
        <taxon>Actinomycetota</taxon>
        <taxon>Actinomycetes</taxon>
        <taxon>Kitasatosporales</taxon>
        <taxon>Streptomycetaceae</taxon>
        <taxon>Streptomyces</taxon>
    </lineage>
</organism>
<dbReference type="NCBIfam" id="TIGR00773">
    <property type="entry name" value="NhaA"/>
    <property type="match status" value="1"/>
</dbReference>
<evidence type="ECO:0000256" key="3">
    <source>
        <dbReference type="ARBA" id="ARBA00022448"/>
    </source>
</evidence>
<reference evidence="15 16" key="1">
    <citation type="submission" date="2024-06" db="EMBL/GenBank/DDBJ databases">
        <title>The Natural Products Discovery Center: Release of the First 8490 Sequenced Strains for Exploring Actinobacteria Biosynthetic Diversity.</title>
        <authorList>
            <person name="Kalkreuter E."/>
            <person name="Kautsar S.A."/>
            <person name="Yang D."/>
            <person name="Bader C.D."/>
            <person name="Teijaro C.N."/>
            <person name="Fluegel L."/>
            <person name="Davis C.M."/>
            <person name="Simpson J.R."/>
            <person name="Lauterbach L."/>
            <person name="Steele A.D."/>
            <person name="Gui C."/>
            <person name="Meng S."/>
            <person name="Li G."/>
            <person name="Viehrig K."/>
            <person name="Ye F."/>
            <person name="Su P."/>
            <person name="Kiefer A.F."/>
            <person name="Nichols A."/>
            <person name="Cepeda A.J."/>
            <person name="Yan W."/>
            <person name="Fan B."/>
            <person name="Jiang Y."/>
            <person name="Adhikari A."/>
            <person name="Zheng C.-J."/>
            <person name="Schuster L."/>
            <person name="Cowan T.M."/>
            <person name="Smanski M.J."/>
            <person name="Chevrette M.G."/>
            <person name="De Carvalho L.P.S."/>
            <person name="Shen B."/>
        </authorList>
    </citation>
    <scope>NUCLEOTIDE SEQUENCE [LARGE SCALE GENOMIC DNA]</scope>
    <source>
        <strain evidence="15 16">NPDC005137</strain>
    </source>
</reference>
<evidence type="ECO:0000256" key="12">
    <source>
        <dbReference type="HAMAP-Rule" id="MF_01844"/>
    </source>
</evidence>
<comment type="similarity">
    <text evidence="2">In the N-terminal section; belongs to the NhaA Na(+)/H(+) (TC 2.A.33) antiporter family.</text>
</comment>
<feature type="transmembrane region" description="Helical" evidence="12">
    <location>
        <begin position="81"/>
        <end position="98"/>
    </location>
</feature>
<feature type="transmembrane region" description="Helical" evidence="12">
    <location>
        <begin position="343"/>
        <end position="363"/>
    </location>
</feature>
<evidence type="ECO:0000256" key="9">
    <source>
        <dbReference type="ARBA" id="ARBA00023065"/>
    </source>
</evidence>
<evidence type="ECO:0000256" key="4">
    <source>
        <dbReference type="ARBA" id="ARBA00022449"/>
    </source>
</evidence>
<evidence type="ECO:0000256" key="5">
    <source>
        <dbReference type="ARBA" id="ARBA00022475"/>
    </source>
</evidence>
<comment type="catalytic activity">
    <reaction evidence="12">
        <text>Na(+)(in) + 2 H(+)(out) = Na(+)(out) + 2 H(+)(in)</text>
        <dbReference type="Rhea" id="RHEA:29251"/>
        <dbReference type="ChEBI" id="CHEBI:15378"/>
        <dbReference type="ChEBI" id="CHEBI:29101"/>
    </reaction>
</comment>
<evidence type="ECO:0000256" key="11">
    <source>
        <dbReference type="ARBA" id="ARBA00023201"/>
    </source>
</evidence>
<dbReference type="SUPFAM" id="SSF52833">
    <property type="entry name" value="Thioredoxin-like"/>
    <property type="match status" value="1"/>
</dbReference>
<feature type="transmembrane region" description="Helical" evidence="12">
    <location>
        <begin position="113"/>
        <end position="134"/>
    </location>
</feature>
<dbReference type="InterPro" id="IPR012336">
    <property type="entry name" value="Thioredoxin-like_fold"/>
</dbReference>
<comment type="function">
    <text evidence="12">Na(+)/H(+) antiporter that extrudes sodium in exchange for external protons.</text>
</comment>
<keyword evidence="5 12" id="KW-1003">Cell membrane</keyword>
<dbReference type="EMBL" id="JBEXIP010000005">
    <property type="protein sequence ID" value="MET8433121.1"/>
    <property type="molecule type" value="Genomic_DNA"/>
</dbReference>
<dbReference type="Pfam" id="PF06965">
    <property type="entry name" value="Na_H_antiport_1"/>
    <property type="match status" value="1"/>
</dbReference>
<dbReference type="InterPro" id="IPR036249">
    <property type="entry name" value="Thioredoxin-like_sf"/>
</dbReference>
<feature type="domain" description="Thioredoxin" evidence="14">
    <location>
        <begin position="442"/>
        <end position="623"/>
    </location>
</feature>
<feature type="region of interest" description="Disordered" evidence="13">
    <location>
        <begin position="1"/>
        <end position="20"/>
    </location>
</feature>
<dbReference type="Gene3D" id="3.40.30.10">
    <property type="entry name" value="Glutaredoxin"/>
    <property type="match status" value="1"/>
</dbReference>
<evidence type="ECO:0000313" key="16">
    <source>
        <dbReference type="Proteomes" id="UP001550044"/>
    </source>
</evidence>
<evidence type="ECO:0000259" key="14">
    <source>
        <dbReference type="PROSITE" id="PS51352"/>
    </source>
</evidence>
<comment type="similarity">
    <text evidence="12">Belongs to the NhaA Na(+)/H(+) (TC 2.A.33) antiporter family.</text>
</comment>
<feature type="transmembrane region" description="Helical" evidence="12">
    <location>
        <begin position="36"/>
        <end position="61"/>
    </location>
</feature>
<feature type="transmembrane region" description="Helical" evidence="12">
    <location>
        <begin position="199"/>
        <end position="216"/>
    </location>
</feature>
<comment type="subcellular location">
    <subcellularLocation>
        <location evidence="1">Cell inner membrane</location>
        <topology evidence="1">Multi-pass membrane protein</topology>
    </subcellularLocation>
    <subcellularLocation>
        <location evidence="12">Cell membrane</location>
        <topology evidence="12">Multi-pass membrane protein</topology>
    </subcellularLocation>
</comment>
<proteinExistence type="inferred from homology"/>
<keyword evidence="16" id="KW-1185">Reference proteome</keyword>
<dbReference type="PANTHER" id="PTHR30341:SF0">
    <property type="entry name" value="NA(+)_H(+) ANTIPORTER NHAA"/>
    <property type="match status" value="1"/>
</dbReference>
<evidence type="ECO:0000256" key="8">
    <source>
        <dbReference type="ARBA" id="ARBA00023053"/>
    </source>
</evidence>
<dbReference type="PROSITE" id="PS51352">
    <property type="entry name" value="THIOREDOXIN_2"/>
    <property type="match status" value="1"/>
</dbReference>
<feature type="transmembrane region" description="Helical" evidence="12">
    <location>
        <begin position="308"/>
        <end position="331"/>
    </location>
</feature>
<feature type="transmembrane region" description="Helical" evidence="12">
    <location>
        <begin position="140"/>
        <end position="161"/>
    </location>
</feature>
<keyword evidence="9 12" id="KW-0406">Ion transport</keyword>
<evidence type="ECO:0000256" key="13">
    <source>
        <dbReference type="SAM" id="MobiDB-lite"/>
    </source>
</evidence>
<evidence type="ECO:0000256" key="1">
    <source>
        <dbReference type="ARBA" id="ARBA00004429"/>
    </source>
</evidence>
<feature type="transmembrane region" description="Helical" evidence="12">
    <location>
        <begin position="375"/>
        <end position="401"/>
    </location>
</feature>
<keyword evidence="10 12" id="KW-0472">Membrane</keyword>
<dbReference type="InterPro" id="IPR004670">
    <property type="entry name" value="NhaA"/>
</dbReference>
<comment type="caution">
    <text evidence="15">The sequence shown here is derived from an EMBL/GenBank/DDBJ whole genome shotgun (WGS) entry which is preliminary data.</text>
</comment>
<gene>
    <name evidence="12 15" type="primary">nhaA</name>
    <name evidence="15" type="ORF">ABZV61_10000</name>
</gene>
<keyword evidence="6 12" id="KW-0812">Transmembrane</keyword>
<dbReference type="Pfam" id="PF13462">
    <property type="entry name" value="Thioredoxin_4"/>
    <property type="match status" value="1"/>
</dbReference>
<evidence type="ECO:0000256" key="6">
    <source>
        <dbReference type="ARBA" id="ARBA00022692"/>
    </source>
</evidence>
<evidence type="ECO:0000256" key="7">
    <source>
        <dbReference type="ARBA" id="ARBA00022989"/>
    </source>
</evidence>
<evidence type="ECO:0000313" key="15">
    <source>
        <dbReference type="EMBL" id="MET8433121.1"/>
    </source>
</evidence>
<dbReference type="PANTHER" id="PTHR30341">
    <property type="entry name" value="SODIUM ION/PROTON ANTIPORTER NHAA-RELATED"/>
    <property type="match status" value="1"/>
</dbReference>
<dbReference type="Proteomes" id="UP001550044">
    <property type="component" value="Unassembled WGS sequence"/>
</dbReference>
<dbReference type="InterPro" id="IPR013766">
    <property type="entry name" value="Thioredoxin_domain"/>
</dbReference>
<accession>A0ABV2U5K6</accession>
<keyword evidence="8 12" id="KW-0915">Sodium</keyword>
<name>A0ABV2U5K6_9ACTN</name>